<proteinExistence type="predicted"/>
<dbReference type="SMART" id="SM00304">
    <property type="entry name" value="HAMP"/>
    <property type="match status" value="1"/>
</dbReference>
<evidence type="ECO:0000256" key="2">
    <source>
        <dbReference type="ARBA" id="ARBA00012528"/>
    </source>
</evidence>
<evidence type="ECO:0000259" key="5">
    <source>
        <dbReference type="PROSITE" id="PS50885"/>
    </source>
</evidence>
<evidence type="ECO:0000313" key="8">
    <source>
        <dbReference type="Proteomes" id="UP000518892"/>
    </source>
</evidence>
<dbReference type="SMART" id="SM00267">
    <property type="entry name" value="GGDEF"/>
    <property type="match status" value="1"/>
</dbReference>
<dbReference type="GO" id="GO:0043709">
    <property type="term" value="P:cell adhesion involved in single-species biofilm formation"/>
    <property type="evidence" value="ECO:0007669"/>
    <property type="project" value="TreeGrafter"/>
</dbReference>
<keyword evidence="4" id="KW-0812">Transmembrane</keyword>
<dbReference type="FunFam" id="3.30.70.270:FF:000001">
    <property type="entry name" value="Diguanylate cyclase domain protein"/>
    <property type="match status" value="1"/>
</dbReference>
<protein>
    <recommendedName>
        <fullName evidence="2">diguanylate cyclase</fullName>
        <ecNumber evidence="2">2.7.7.65</ecNumber>
    </recommendedName>
</protein>
<feature type="domain" description="HAMP" evidence="5">
    <location>
        <begin position="217"/>
        <end position="269"/>
    </location>
</feature>
<dbReference type="GO" id="GO:0052621">
    <property type="term" value="F:diguanylate cyclase activity"/>
    <property type="evidence" value="ECO:0007669"/>
    <property type="project" value="UniProtKB-EC"/>
</dbReference>
<dbReference type="GO" id="GO:0007165">
    <property type="term" value="P:signal transduction"/>
    <property type="evidence" value="ECO:0007669"/>
    <property type="project" value="InterPro"/>
</dbReference>
<organism evidence="7 8">
    <name type="scientific">Halomonas stenophila</name>
    <dbReference type="NCBI Taxonomy" id="795312"/>
    <lineage>
        <taxon>Bacteria</taxon>
        <taxon>Pseudomonadati</taxon>
        <taxon>Pseudomonadota</taxon>
        <taxon>Gammaproteobacteria</taxon>
        <taxon>Oceanospirillales</taxon>
        <taxon>Halomonadaceae</taxon>
        <taxon>Halomonas</taxon>
    </lineage>
</organism>
<dbReference type="PANTHER" id="PTHR45138:SF9">
    <property type="entry name" value="DIGUANYLATE CYCLASE DGCM-RELATED"/>
    <property type="match status" value="1"/>
</dbReference>
<keyword evidence="4" id="KW-1133">Transmembrane helix</keyword>
<keyword evidence="4" id="KW-0472">Membrane</keyword>
<reference evidence="7 8" key="1">
    <citation type="submission" date="2020-08" db="EMBL/GenBank/DDBJ databases">
        <title>Genomic Encyclopedia of Type Strains, Phase III (KMG-III): the genomes of soil and plant-associated and newly described type strains.</title>
        <authorList>
            <person name="Whitman W."/>
        </authorList>
    </citation>
    <scope>NUCLEOTIDE SEQUENCE [LARGE SCALE GENOMIC DNA]</scope>
    <source>
        <strain evidence="7 8">CECT 7744</strain>
    </source>
</reference>
<dbReference type="InterPro" id="IPR029787">
    <property type="entry name" value="Nucleotide_cyclase"/>
</dbReference>
<gene>
    <name evidence="7" type="ORF">FHR97_002908</name>
</gene>
<evidence type="ECO:0000256" key="3">
    <source>
        <dbReference type="ARBA" id="ARBA00034247"/>
    </source>
</evidence>
<dbReference type="EC" id="2.7.7.65" evidence="2"/>
<dbReference type="InterPro" id="IPR000160">
    <property type="entry name" value="GGDEF_dom"/>
</dbReference>
<dbReference type="InterPro" id="IPR050469">
    <property type="entry name" value="Diguanylate_Cyclase"/>
</dbReference>
<dbReference type="Gene3D" id="6.10.340.10">
    <property type="match status" value="1"/>
</dbReference>
<evidence type="ECO:0000256" key="1">
    <source>
        <dbReference type="ARBA" id="ARBA00001946"/>
    </source>
</evidence>
<dbReference type="InterPro" id="IPR003660">
    <property type="entry name" value="HAMP_dom"/>
</dbReference>
<feature type="transmembrane region" description="Helical" evidence="4">
    <location>
        <begin position="18"/>
        <end position="42"/>
    </location>
</feature>
<dbReference type="AlphaFoldDB" id="A0A7W5EXD9"/>
<dbReference type="NCBIfam" id="TIGR00254">
    <property type="entry name" value="GGDEF"/>
    <property type="match status" value="1"/>
</dbReference>
<accession>A0A7W5EXD9</accession>
<evidence type="ECO:0000259" key="6">
    <source>
        <dbReference type="PROSITE" id="PS50887"/>
    </source>
</evidence>
<comment type="catalytic activity">
    <reaction evidence="3">
        <text>2 GTP = 3',3'-c-di-GMP + 2 diphosphate</text>
        <dbReference type="Rhea" id="RHEA:24898"/>
        <dbReference type="ChEBI" id="CHEBI:33019"/>
        <dbReference type="ChEBI" id="CHEBI:37565"/>
        <dbReference type="ChEBI" id="CHEBI:58805"/>
        <dbReference type="EC" id="2.7.7.65"/>
    </reaction>
</comment>
<name>A0A7W5EXD9_9GAMM</name>
<dbReference type="PROSITE" id="PS50885">
    <property type="entry name" value="HAMP"/>
    <property type="match status" value="1"/>
</dbReference>
<feature type="domain" description="GGDEF" evidence="6">
    <location>
        <begin position="305"/>
        <end position="439"/>
    </location>
</feature>
<dbReference type="PROSITE" id="PS50887">
    <property type="entry name" value="GGDEF"/>
    <property type="match status" value="1"/>
</dbReference>
<dbReference type="PANTHER" id="PTHR45138">
    <property type="entry name" value="REGULATORY COMPONENTS OF SENSORY TRANSDUCTION SYSTEM"/>
    <property type="match status" value="1"/>
</dbReference>
<dbReference type="GO" id="GO:0005886">
    <property type="term" value="C:plasma membrane"/>
    <property type="evidence" value="ECO:0007669"/>
    <property type="project" value="TreeGrafter"/>
</dbReference>
<dbReference type="Proteomes" id="UP000518892">
    <property type="component" value="Unassembled WGS sequence"/>
</dbReference>
<dbReference type="CDD" id="cd06225">
    <property type="entry name" value="HAMP"/>
    <property type="match status" value="1"/>
</dbReference>
<sequence>MSTIDKIPAFWRRRSLRFWLATGMLMSLAPIFTFALTGYFLYHGTIIQPLVEVASKQRHILQPVQSIQMSLWDVSESVVDFAIDGEDRHKIAYQQQVHQIDDNLEKLSVAMEDQEFDISNINEAQDEWRELVTLSNTILSGESIRVNAIVGEDIEEFELLINRLAHQLGTVHDIVRIRNEKTHQQALASLTLSEYLAGAGLVISIICSLLGVVVINRSLVSSMDQLASGSMRFSDGDREHQVEVHIPRELANVADAFNQMMKQIREQEDTLERMAITDGLTGLYNRREFDRLLGEEVRRAERYGKSVSLIIGDIDHFKTFNDSYGHQAGDEAIRSVGQTLSENLREADKACRFGGEEFVIILPECDAEAARQVAERVRNAVEARIFHIDGERTAQVTISLGVATSAGNSDTPETLLKRADLALYKAKEHGRNRVKTGRLIHQDERTS</sequence>
<dbReference type="SUPFAM" id="SSF55073">
    <property type="entry name" value="Nucleotide cyclase"/>
    <property type="match status" value="1"/>
</dbReference>
<dbReference type="Pfam" id="PF00672">
    <property type="entry name" value="HAMP"/>
    <property type="match status" value="1"/>
</dbReference>
<dbReference type="CDD" id="cd01949">
    <property type="entry name" value="GGDEF"/>
    <property type="match status" value="1"/>
</dbReference>
<dbReference type="EMBL" id="JACHXR010000009">
    <property type="protein sequence ID" value="MBB3232040.1"/>
    <property type="molecule type" value="Genomic_DNA"/>
</dbReference>
<dbReference type="Gene3D" id="3.30.70.270">
    <property type="match status" value="1"/>
</dbReference>
<comment type="cofactor">
    <cofactor evidence="1">
        <name>Mg(2+)</name>
        <dbReference type="ChEBI" id="CHEBI:18420"/>
    </cofactor>
</comment>
<evidence type="ECO:0000256" key="4">
    <source>
        <dbReference type="SAM" id="Phobius"/>
    </source>
</evidence>
<dbReference type="InterPro" id="IPR043128">
    <property type="entry name" value="Rev_trsase/Diguanyl_cyclase"/>
</dbReference>
<evidence type="ECO:0000313" key="7">
    <source>
        <dbReference type="EMBL" id="MBB3232040.1"/>
    </source>
</evidence>
<dbReference type="GO" id="GO:1902201">
    <property type="term" value="P:negative regulation of bacterial-type flagellum-dependent cell motility"/>
    <property type="evidence" value="ECO:0007669"/>
    <property type="project" value="TreeGrafter"/>
</dbReference>
<dbReference type="Pfam" id="PF00990">
    <property type="entry name" value="GGDEF"/>
    <property type="match status" value="1"/>
</dbReference>
<keyword evidence="8" id="KW-1185">Reference proteome</keyword>
<comment type="caution">
    <text evidence="7">The sequence shown here is derived from an EMBL/GenBank/DDBJ whole genome shotgun (WGS) entry which is preliminary data.</text>
</comment>
<dbReference type="RefSeq" id="WP_183384499.1">
    <property type="nucleotide sequence ID" value="NZ_JACHXR010000009.1"/>
</dbReference>